<name>A0ABV1T2Y5_9ACTN</name>
<feature type="region of interest" description="Disordered" evidence="10">
    <location>
        <begin position="2656"/>
        <end position="2698"/>
    </location>
</feature>
<dbReference type="SMART" id="SM00826">
    <property type="entry name" value="PKS_DH"/>
    <property type="match status" value="2"/>
</dbReference>
<dbReference type="InterPro" id="IPR041618">
    <property type="entry name" value="PKS_DE"/>
</dbReference>
<dbReference type="InterPro" id="IPR049552">
    <property type="entry name" value="PKS_DH_N"/>
</dbReference>
<dbReference type="InterPro" id="IPR020807">
    <property type="entry name" value="PKS_DH"/>
</dbReference>
<dbReference type="InterPro" id="IPR013968">
    <property type="entry name" value="PKS_KR"/>
</dbReference>
<evidence type="ECO:0000313" key="15">
    <source>
        <dbReference type="Proteomes" id="UP001496720"/>
    </source>
</evidence>
<evidence type="ECO:0000256" key="3">
    <source>
        <dbReference type="ARBA" id="ARBA00022450"/>
    </source>
</evidence>
<dbReference type="Pfam" id="PF00109">
    <property type="entry name" value="ketoacyl-synt"/>
    <property type="match status" value="3"/>
</dbReference>
<dbReference type="SMART" id="SM00825">
    <property type="entry name" value="PKS_KS"/>
    <property type="match status" value="3"/>
</dbReference>
<dbReference type="Gene3D" id="3.40.50.720">
    <property type="entry name" value="NAD(P)-binding Rossmann-like Domain"/>
    <property type="match status" value="3"/>
</dbReference>
<evidence type="ECO:0000313" key="14">
    <source>
        <dbReference type="EMBL" id="MER6168353.1"/>
    </source>
</evidence>
<dbReference type="SUPFAM" id="SSF47336">
    <property type="entry name" value="ACP-like"/>
    <property type="match status" value="3"/>
</dbReference>
<dbReference type="CDD" id="cd08956">
    <property type="entry name" value="KR_3_FAS_SDR_x"/>
    <property type="match status" value="2"/>
</dbReference>
<keyword evidence="3" id="KW-0596">Phosphopantetheine</keyword>
<reference evidence="14 15" key="1">
    <citation type="submission" date="2024-06" db="EMBL/GenBank/DDBJ databases">
        <title>The Natural Products Discovery Center: Release of the First 8490 Sequenced Strains for Exploring Actinobacteria Biosynthetic Diversity.</title>
        <authorList>
            <person name="Kalkreuter E."/>
            <person name="Kautsar S.A."/>
            <person name="Yang D."/>
            <person name="Bader C.D."/>
            <person name="Teijaro C.N."/>
            <person name="Fluegel L."/>
            <person name="Davis C.M."/>
            <person name="Simpson J.R."/>
            <person name="Lauterbach L."/>
            <person name="Steele A.D."/>
            <person name="Gui C."/>
            <person name="Meng S."/>
            <person name="Li G."/>
            <person name="Viehrig K."/>
            <person name="Ye F."/>
            <person name="Su P."/>
            <person name="Kiefer A.F."/>
            <person name="Nichols A."/>
            <person name="Cepeda A.J."/>
            <person name="Yan W."/>
            <person name="Fan B."/>
            <person name="Jiang Y."/>
            <person name="Adhikari A."/>
            <person name="Zheng C.-J."/>
            <person name="Schuster L."/>
            <person name="Cowan T.M."/>
            <person name="Smanski M.J."/>
            <person name="Chevrette M.G."/>
            <person name="De Carvalho L.P.S."/>
            <person name="Shen B."/>
        </authorList>
    </citation>
    <scope>NUCLEOTIDE SEQUENCE [LARGE SCALE GENOMIC DNA]</scope>
    <source>
        <strain evidence="14 15">NPDC001615</strain>
    </source>
</reference>
<dbReference type="EMBL" id="JBEOZY010000040">
    <property type="protein sequence ID" value="MER6168353.1"/>
    <property type="molecule type" value="Genomic_DNA"/>
</dbReference>
<dbReference type="SUPFAM" id="SSF51735">
    <property type="entry name" value="NAD(P)-binding Rossmann-fold domains"/>
    <property type="match status" value="6"/>
</dbReference>
<evidence type="ECO:0000256" key="8">
    <source>
        <dbReference type="ARBA" id="ARBA00023315"/>
    </source>
</evidence>
<dbReference type="PROSITE" id="PS52004">
    <property type="entry name" value="KS3_2"/>
    <property type="match status" value="3"/>
</dbReference>
<dbReference type="InterPro" id="IPR049551">
    <property type="entry name" value="PKS_DH_C"/>
</dbReference>
<dbReference type="InterPro" id="IPR009081">
    <property type="entry name" value="PP-bd_ACP"/>
</dbReference>
<dbReference type="InterPro" id="IPR016035">
    <property type="entry name" value="Acyl_Trfase/lysoPLipase"/>
</dbReference>
<dbReference type="Pfam" id="PF22953">
    <property type="entry name" value="SpnB_Rossmann"/>
    <property type="match status" value="2"/>
</dbReference>
<feature type="active site" description="Proton acceptor; for dehydratase activity" evidence="9">
    <location>
        <position position="938"/>
    </location>
</feature>
<evidence type="ECO:0000256" key="2">
    <source>
        <dbReference type="ARBA" id="ARBA00004792"/>
    </source>
</evidence>
<feature type="domain" description="Carrier" evidence="11">
    <location>
        <begin position="3278"/>
        <end position="3353"/>
    </location>
</feature>
<evidence type="ECO:0000256" key="5">
    <source>
        <dbReference type="ARBA" id="ARBA00022679"/>
    </source>
</evidence>
<dbReference type="PANTHER" id="PTHR43775:SF51">
    <property type="entry name" value="INACTIVE PHENOLPHTHIOCEROL SYNTHESIS POLYKETIDE SYNTHASE TYPE I PKS1-RELATED"/>
    <property type="match status" value="1"/>
</dbReference>
<feature type="region of interest" description="C-terminal hotdog fold" evidence="9">
    <location>
        <begin position="2702"/>
        <end position="2833"/>
    </location>
</feature>
<evidence type="ECO:0000256" key="1">
    <source>
        <dbReference type="ARBA" id="ARBA00001957"/>
    </source>
</evidence>
<dbReference type="InterPro" id="IPR016036">
    <property type="entry name" value="Malonyl_transacylase_ACP-bd"/>
</dbReference>
<keyword evidence="6" id="KW-0045">Antibiotic biosynthesis</keyword>
<feature type="domain" description="Carrier" evidence="11">
    <location>
        <begin position="4772"/>
        <end position="4847"/>
    </location>
</feature>
<feature type="region of interest" description="N-terminal hotdog fold" evidence="9">
    <location>
        <begin position="906"/>
        <end position="1031"/>
    </location>
</feature>
<dbReference type="InterPro" id="IPR006162">
    <property type="entry name" value="Ppantetheine_attach_site"/>
</dbReference>
<accession>A0ABV1T2Y5</accession>
<dbReference type="InterPro" id="IPR036291">
    <property type="entry name" value="NAD(P)-bd_dom_sf"/>
</dbReference>
<dbReference type="InterPro" id="IPR018201">
    <property type="entry name" value="Ketoacyl_synth_AS"/>
</dbReference>
<dbReference type="InterPro" id="IPR032821">
    <property type="entry name" value="PKS_assoc"/>
</dbReference>
<feature type="domain" description="Ketosynthase family 3 (KS3)" evidence="12">
    <location>
        <begin position="3379"/>
        <end position="3780"/>
    </location>
</feature>
<evidence type="ECO:0000256" key="10">
    <source>
        <dbReference type="SAM" id="MobiDB-lite"/>
    </source>
</evidence>
<dbReference type="Gene3D" id="3.40.47.10">
    <property type="match status" value="3"/>
</dbReference>
<dbReference type="InterPro" id="IPR042104">
    <property type="entry name" value="PKS_dehydratase_sf"/>
</dbReference>
<feature type="region of interest" description="C-terminal hotdog fold" evidence="9">
    <location>
        <begin position="1043"/>
        <end position="1179"/>
    </location>
</feature>
<comment type="cofactor">
    <cofactor evidence="1">
        <name>pantetheine 4'-phosphate</name>
        <dbReference type="ChEBI" id="CHEBI:47942"/>
    </cofactor>
</comment>
<dbReference type="InterPro" id="IPR050091">
    <property type="entry name" value="PKS_NRPS_Biosynth_Enz"/>
</dbReference>
<dbReference type="Gene3D" id="3.30.70.3290">
    <property type="match status" value="3"/>
</dbReference>
<proteinExistence type="predicted"/>
<dbReference type="PANTHER" id="PTHR43775">
    <property type="entry name" value="FATTY ACID SYNTHASE"/>
    <property type="match status" value="1"/>
</dbReference>
<keyword evidence="5" id="KW-0808">Transferase</keyword>
<dbReference type="InterPro" id="IPR055123">
    <property type="entry name" value="SpnB-like_Rossmann"/>
</dbReference>
<dbReference type="InterPro" id="IPR016039">
    <property type="entry name" value="Thiolase-like"/>
</dbReference>
<dbReference type="PROSITE" id="PS00606">
    <property type="entry name" value="KS3_1"/>
    <property type="match status" value="2"/>
</dbReference>
<dbReference type="Pfam" id="PF02801">
    <property type="entry name" value="Ketoacyl-synt_C"/>
    <property type="match status" value="3"/>
</dbReference>
<dbReference type="SUPFAM" id="SSF53901">
    <property type="entry name" value="Thiolase-like"/>
    <property type="match status" value="3"/>
</dbReference>
<dbReference type="InterPro" id="IPR020841">
    <property type="entry name" value="PKS_Beta-ketoAc_synthase_dom"/>
</dbReference>
<feature type="domain" description="Ketosynthase family 3 (KS3)" evidence="12">
    <location>
        <begin position="33"/>
        <end position="454"/>
    </location>
</feature>
<protein>
    <submittedName>
        <fullName evidence="14">Type I polyketide synthase</fullName>
    </submittedName>
</protein>
<dbReference type="SMART" id="SM00822">
    <property type="entry name" value="PKS_KR"/>
    <property type="match status" value="3"/>
</dbReference>
<dbReference type="InterPro" id="IPR014030">
    <property type="entry name" value="Ketoacyl_synth_N"/>
</dbReference>
<dbReference type="Gene3D" id="3.10.129.110">
    <property type="entry name" value="Polyketide synthase dehydratase"/>
    <property type="match status" value="2"/>
</dbReference>
<keyword evidence="7" id="KW-0511">Multifunctional enzyme</keyword>
<feature type="domain" description="PKS/mFAS DH" evidence="13">
    <location>
        <begin position="2565"/>
        <end position="2833"/>
    </location>
</feature>
<dbReference type="Gene3D" id="1.10.1200.10">
    <property type="entry name" value="ACP-like"/>
    <property type="match status" value="3"/>
</dbReference>
<dbReference type="RefSeq" id="WP_352149703.1">
    <property type="nucleotide sequence ID" value="NZ_JBEOZY010000040.1"/>
</dbReference>
<organism evidence="14 15">
    <name type="scientific">Streptomyces violaceorubidus</name>
    <dbReference type="NCBI Taxonomy" id="284042"/>
    <lineage>
        <taxon>Bacteria</taxon>
        <taxon>Bacillati</taxon>
        <taxon>Actinomycetota</taxon>
        <taxon>Actinomycetes</taxon>
        <taxon>Kitasatosporales</taxon>
        <taxon>Streptomycetaceae</taxon>
        <taxon>Streptomyces</taxon>
    </lineage>
</organism>
<dbReference type="InterPro" id="IPR020806">
    <property type="entry name" value="PKS_PP-bd"/>
</dbReference>
<keyword evidence="15" id="KW-1185">Reference proteome</keyword>
<comment type="caution">
    <text evidence="14">The sequence shown here is derived from an EMBL/GenBank/DDBJ whole genome shotgun (WGS) entry which is preliminary data.</text>
</comment>
<dbReference type="Pfam" id="PF08659">
    <property type="entry name" value="KR"/>
    <property type="match status" value="3"/>
</dbReference>
<dbReference type="Pfam" id="PF18369">
    <property type="entry name" value="PKS_DE"/>
    <property type="match status" value="1"/>
</dbReference>
<dbReference type="Pfam" id="PF21089">
    <property type="entry name" value="PKS_DH_N"/>
    <property type="match status" value="2"/>
</dbReference>
<keyword evidence="4" id="KW-0597">Phosphoprotein</keyword>
<feature type="region of interest" description="Disordered" evidence="10">
    <location>
        <begin position="1339"/>
        <end position="1358"/>
    </location>
</feature>
<dbReference type="InterPro" id="IPR036736">
    <property type="entry name" value="ACP-like_sf"/>
</dbReference>
<dbReference type="CDD" id="cd08952">
    <property type="entry name" value="KR_1_SDR_x"/>
    <property type="match status" value="1"/>
</dbReference>
<dbReference type="Pfam" id="PF16197">
    <property type="entry name" value="KAsynt_C_assoc"/>
    <property type="match status" value="3"/>
</dbReference>
<dbReference type="SUPFAM" id="SSF55048">
    <property type="entry name" value="Probable ACP-binding domain of malonyl-CoA ACP transacylase"/>
    <property type="match status" value="3"/>
</dbReference>
<sequence>MTTQEKLLDYLKRTSADLHRARRRIDELEARDQEPIALVAMACRFPGGVNSPEDLWRLVSDETDAITPFPTDRGWDVDALADAGRGPLGAEVPVQGGFLDDPAAFDPEFFGISPHEALAMDPQQRILLEITWEALERGGIVPGGLRGRQVGVFMGTNGQDYRDLLVHEPALGLGVNVAAASVAGRLSYTFGLQGPSVTVDTACSASLVAMHLAARSLRAGECELALAGGATVMSTPVVFAEFARQGGLAADGRSKAFSDAADGTSWSEGAGVLVLERACDARRHGHRILALLRGSAINSDGASNGFTAPNGRAQRQVIEAALADARLAPDDVDAVEAHGTGTRLGDPIEAEALLSAYGQRRAHPLLLGSLKSNIGHTQAAAGAGGVIKTVMALQHGILPRTLHIDRPSSRVRWSAGQVALLTERQEWPDRGRARRAGVSAFGATGTNAHVILEQAEENEVGPGKSGAPAASPLPVLLSARDPQALKAQASALAVFLERERAPLADVGLASAVTRTAFEHRAVVLGAGRTSVIEALTAMADGAEHPALLAGRVSRTEPVVAFVFPGQGAQRLGMGKDLYRRFSAFAAAFDEVLDHLGERLRDVVWGGDEAVLDRTDNTQPALFAVEVASARLLESWGVRAEFVAGHSIGEIAAAHIAGVLSLADACTLVSARGRLMQRLPGGGAMVSVRASEAEVADALGADVAVAAVNGDASLVLSGPQESVRRVAERFGGGQRLPVSHAFHSSLMDPVLDEFRQVVSGLRFHAPVLPMVSTVTGAIAEAEQICRPGYWVEHARRTVRFFDAVRSLAEAGATAFVEVGPSAVLSGPTAAAAGESEVTCVPFSRRAKDEVQTALSALARLHIHGVPVDWAPVFGEAAPCALPTYAFQRRRFWPARRRTGETQGPAGHPLLDHRIDLPGGQGAYFTGRLSTDDHPWLADHKVGGAVLLPGTAFAELAAHAAAETADETTGALAVGELVLESPLPVDAPTDLLIHVGPADGAHRRSLTFHSRPEGTRQWSRNAVGELAPATDRPAFDAVLWPPAGAERLETEGLYESLAGRGYGYGPVFRGLRAAWRAGEDVHVETALHDAAAARAEAYGVHPALLDAALHALPLLAPGTAAVLPFSWRGVRVYRTGATSLRIRLRLLAPLSLSLTATDAAGSPVAEVGELVLREAPPGGLRTTDRAPEVLHTVEWVPVTADGPTPRVTVLDEAAGPGPAPSTLAVPLAAGTDVVASAHSRVARALELAQDDRYAGSRLVFVTWGAVGDGAVTDPGGAAVWGLVRSAQSEDPGRFVLVDLDPEETGGDAGRDVAGQVAQALGTGEPQVVIRSGRAYAGRLARRGEAGPEADGTAAGGTAPGGTWLVTGGTSGLGALTARHLVTAHRVRRLLLVSRRGTGAPGVGELTAELTRLGAQVTVAGCDVADRDALAQVLAGIPAAHPLTGVVHAAGVVDDGLVSGLTPARVSAVMRPKADAAWHLHELTRDLPVKTFVLFSSAAGVLGTAGQGAYAAGNAFLDSLARHRHRAGLPAVAVDWGLWEHTTAISARLTGTDRRRLERNGTAPLTVSQGLQVLDTALAGAGPALVAVPFDVRTPRDNADVPSVLRGLVPAPPEPAKVQGNALAARLTGLAEAERERYLLSLVTGHSALVLGHTDSRDIDADQAFRDMGFDSLAAVELRNRLASASGLTLPASAGFDHPSPRALARHLAALLSAGSGVSPGDAGAGEGAAVADDPIVIVGMACRYPGDVRTPEDLWRLVHGGVDAISGFPEDRGWEPGDGSFTPAGGFLRDAAGFDADFFGISPREAVTMDPQERILLELSWEAVERAGIAPTALRGSRTGVFAGVMYHDYGIWQNADRTGRASAGSMVSGRVAYSLGLEGPAVTVDTACSSSLVALHQAVQALRAGDCTLALAGGVTVLATPQPFVEFARQQGLSSDGRCRSFGAAADGVGWAEGAGLLVLERLSDARRLGHRVAAVVRGSAVNSDGASNGITAPNGPAQQRVIQRALAVAGLRANEVDVVEGHGTGTTLGDPIEAQALLATYGQQRESSLLLGSVKSNLGHTQAAAGVAGIIKMVLAMEHGSVPATLHAEEPSRHVDWSTGRVELVTTARPWPDARRPRRAAVSSFGISGTNAHVIVEEPPRPAPSEPAAETGTVPYVLSAKSEAALGAQLRQLMAHVRAHPALSAADVGFSLATGRARLRHRAVLLPDGAVLAEGTAGGGGCAFLFSGQGAQRPGMGAELYARFPVFTAAFDELADSALRDLVLTADEAVLARTEFAQPALFALEVALFRLLESWGLAPDAVAGHSIGEIAAAHAAGVFTAADAHRMISARGRLMGALPAGGAMGVLRAAESDVRAYLGEHPGRVAVAAVNGPRSVVVSGEAAAVTALGRHFGGVRLLRVSHAFHSPLMEPVLDDFRAVARSVTYRTPRIPMVSTVTGARVTEEVTDPEYWVGHITGTVLFDAAVRTLAADGVRTFLEIGPAAALSALGAEIVDDAAFIPVLRPGPAEDRAVLTAVARAHVRGVPVDWAALSPKGRTVPLPTYPFQHEPYWLPATRRTGRGGLDHPVLETSVALPGTGGHVLTGRVSAQEQPWIADHAVMGTVLLPGTGFVELACRAGEEVGCPALAELVVEAPLTVPAGTELDLRVELGAPDASGDRTLSLHARPADAPPDTPWTRHARGTVTPRQSVEPADLRRWPPDHAEPVDVAAAYDRLALRGYGYGPAFRGLRAAWRRGDDLFAEVELPAPAEGYRVHPALLDAALHVRLVVDDDDRAVLPFVWSETRLHATGASTVRVRVRTAGDSHRVDLADATGAPVATVGSLVGRPVTADRPAGAAARRNLLWRTVWDAVPDRQGDLPAPPTVDDDWFGRAEEPVPPLVVWRVPGDDRPERAVSATLAVLQTWLGDPRFAASHLVLTTRGAQPVNGDEDVTSLGAAAVWGLVRAAQAEHPHRFVLLDGEPVPALAAAVAAGEYELAVRDRSLLRPRLAPCAPGVPRTGSAPWPGTGTVLITGGTSGLGALVARHLVATGVTDLLLVSRSGLAAPGARGLREELTARGATVRVAACDVSDRAALAELLGAEPDLSAVVHAAGTADNAMITDVTGQQVEAGFAAKVRGAHNLHELTAGRPLSAFVLFSSTAALVAGAGQGVYAASNAFLDGLAARRRAASLPATSLAWGLWDTPAGGTAGASRARRMRRLGMPPLAPAEALDLLAPAIGTDAGQVVAVRLDLAALRARADEVPPLLGPLAGVTARRAVPAAVSRPLADRLRGLTGQEQDRLLTDLVRGHVAAVLGHGAATAVGPERAFTELGIDSLASVELRNLLGADTGLTLPATLVFDHPTAAAVAHRLKTELAERAEADDSRAGAADQAEAEAGTPADEPVAIIGMSCRFPGGADSPEALWTLLAEGRDAVGPPPTDRGWDPAELAGVPAGGFLHDAAAFDPGLFGISPAEATATDPQQRLLLEAGWEALERAGIPPLSLKGSRTGVYTGVMYHDYPGTTTGGSAVPGRVAYQLGLDGAAMTVDTACSSSLVALHLAVQSLRSGESELALAGGVTVLSTAQSVTVFEDMGVLSPDGRCHAYAKSANGAGWAEGVGVLVLERLSDARRRGHHVLAVVTGTAVNSDGASNGFTAPSGPAQQRVIRRALAAAGLDPSEVDAVEGHGTGTRLGDPIEVQALQAVYGAGRPHDRPLWLGSVKSNLGHTQAAAGVAGVIKMVLAMRHGVLPASLHCAEPSPHIDWRTGGVRLLTRPRPWSADGPRRAGVSSFGMSGVNAHVIVEQAPAAPPAAEPAPLPVVPWVLSGHSPEALRAQAARLLSHVRSAPDSATGIGLALATTRSALSHRAVVLGADHAELTAALDALARGGRSPQVVLGDTRAGGRTAFLFTGQGAQRTGMGRGLYERHHVFAEAFDQVADRLAGSLRQPLDKVVFDHRHEALLNSTGHAQAALFALEVALFRLVESWGGAPDLLLGHSVGELAAAHVAGVLTLDDACTLVAARGRLMDELPARGAMVAVRASEREVREHIGALAERAPRVSVAAVNGPRSTVVSGDEEIVAGLAAALTAAGHRTTRLRVSGAFHSPLVDPMLEEFRRVVRSLAFHPPRITMVSASTGRIAAPDVVCDPDHWVRQVRDTVRFADGLDTLRREGVTRYLEVGPDPVLCSLTGEALADTQAPNGTARVVPALRAGADDTRTVLSAVATVYVSGGTTSWEGVFAPGRAGRRAELPTYAFQHARHWIPPRGASGEQDRTDRFWDAVENGAPAALADSLGVDEPSLAAVLPALRSWHELHRGQGLSQAWRYKDDWRPLPVDGAPPTGTWAVVVPPDAAGAPWPEAVRDALARTAEVRYVEAGAALPDGDIAGIVSFLAWDARVDDGVPRALTATVELLRSAGGAPLWVMTRGAVSAGDGVPVGAPEQAQLWGFGRVAALEHPRGWGGLVDLPAEPSPGVLRNLLAVIGARQGEDQIAVRPAGVRARRLVPAPPPALPHPGTSWRARGTVLVTGGTGALGSHVARWLADRGAERLLLAGRRGEAAPGAAELLAELAGKGVPTTVVTCDVADRDAVARLLEEIPAHTPLTAVFHTAGVLDDGVIDSLGAGSLATVARPKALGARHLHELTLHHDLDAFVLFSSVAGVLGAAGQAGYAAANAYLDALADHRAATGRPATSVAWGAWAGAGMAGEVSAATTSWRGMEPMEPRVALAALQRVLEAGERTLTIADLRWEQLVPAFTAVRPSPLLSELPGVRSLPPAAVPPARAAAVDGLAGLTGRALQDALLDLVRAEAADLLGHPDAGAVDPRLGFGELGLDSLGAVELRNRLSGALGLSLPATLLFDHPSATRTAGHLASLLRVEPDAPNPAAGTLAELDRLERALRALTPEQAEGLDLGARLRALASLVPGASDDTVVEPSELAADASADDVFAFFDREIG</sequence>
<feature type="domain" description="Carrier" evidence="11">
    <location>
        <begin position="1627"/>
        <end position="1709"/>
    </location>
</feature>
<dbReference type="InterPro" id="IPR001227">
    <property type="entry name" value="Ac_transferase_dom_sf"/>
</dbReference>
<dbReference type="SMART" id="SM01294">
    <property type="entry name" value="PKS_PP_betabranch"/>
    <property type="match status" value="3"/>
</dbReference>
<dbReference type="Proteomes" id="UP001496720">
    <property type="component" value="Unassembled WGS sequence"/>
</dbReference>
<feature type="domain" description="Ketosynthase family 3 (KS3)" evidence="12">
    <location>
        <begin position="1730"/>
        <end position="2138"/>
    </location>
</feature>
<feature type="region of interest" description="Disordered" evidence="10">
    <location>
        <begin position="3356"/>
        <end position="3377"/>
    </location>
</feature>
<evidence type="ECO:0000256" key="9">
    <source>
        <dbReference type="PROSITE-ProRule" id="PRU01363"/>
    </source>
</evidence>
<dbReference type="Gene3D" id="3.40.366.10">
    <property type="entry name" value="Malonyl-Coenzyme A Acyl Carrier Protein, domain 2"/>
    <property type="match status" value="3"/>
</dbReference>
<dbReference type="Pfam" id="PF08990">
    <property type="entry name" value="Docking"/>
    <property type="match status" value="1"/>
</dbReference>
<evidence type="ECO:0000256" key="6">
    <source>
        <dbReference type="ARBA" id="ARBA00023194"/>
    </source>
</evidence>
<comment type="pathway">
    <text evidence="2">Antibiotic biosynthesis.</text>
</comment>
<dbReference type="InterPro" id="IPR014031">
    <property type="entry name" value="Ketoacyl_synth_C"/>
</dbReference>
<feature type="active site" description="Proton acceptor; for dehydratase activity" evidence="9">
    <location>
        <position position="2597"/>
    </location>
</feature>
<evidence type="ECO:0000256" key="4">
    <source>
        <dbReference type="ARBA" id="ARBA00022553"/>
    </source>
</evidence>
<dbReference type="NCBIfam" id="NF045894">
    <property type="entry name" value="PKS_plus_SDR"/>
    <property type="match status" value="1"/>
</dbReference>
<dbReference type="InterPro" id="IPR014043">
    <property type="entry name" value="Acyl_transferase_dom"/>
</dbReference>
<evidence type="ECO:0000259" key="12">
    <source>
        <dbReference type="PROSITE" id="PS52004"/>
    </source>
</evidence>
<feature type="active site" description="Proton donor; for dehydratase activity" evidence="9">
    <location>
        <position position="2759"/>
    </location>
</feature>
<dbReference type="SMART" id="SM00823">
    <property type="entry name" value="PKS_PP"/>
    <property type="match status" value="3"/>
</dbReference>
<dbReference type="InterPro" id="IPR049900">
    <property type="entry name" value="PKS_mFAS_DH"/>
</dbReference>
<evidence type="ECO:0000256" key="7">
    <source>
        <dbReference type="ARBA" id="ARBA00023268"/>
    </source>
</evidence>
<evidence type="ECO:0000259" key="11">
    <source>
        <dbReference type="PROSITE" id="PS50075"/>
    </source>
</evidence>
<dbReference type="Gene3D" id="6.10.140.1830">
    <property type="match status" value="1"/>
</dbReference>
<dbReference type="Pfam" id="PF00698">
    <property type="entry name" value="Acyl_transf_1"/>
    <property type="match status" value="3"/>
</dbReference>
<dbReference type="SMART" id="SM00827">
    <property type="entry name" value="PKS_AT"/>
    <property type="match status" value="3"/>
</dbReference>
<feature type="active site" description="Proton donor; for dehydratase activity" evidence="9">
    <location>
        <position position="1104"/>
    </location>
</feature>
<evidence type="ECO:0000259" key="13">
    <source>
        <dbReference type="PROSITE" id="PS52019"/>
    </source>
</evidence>
<gene>
    <name evidence="14" type="ORF">ABT188_28025</name>
</gene>
<dbReference type="PROSITE" id="PS50075">
    <property type="entry name" value="CARRIER"/>
    <property type="match status" value="3"/>
</dbReference>
<dbReference type="PROSITE" id="PS00012">
    <property type="entry name" value="PHOSPHOPANTETHEINE"/>
    <property type="match status" value="3"/>
</dbReference>
<dbReference type="InterPro" id="IPR057326">
    <property type="entry name" value="KR_dom"/>
</dbReference>
<feature type="domain" description="PKS/mFAS DH" evidence="13">
    <location>
        <begin position="906"/>
        <end position="1179"/>
    </location>
</feature>
<dbReference type="CDD" id="cd00833">
    <property type="entry name" value="PKS"/>
    <property type="match status" value="3"/>
</dbReference>
<dbReference type="PROSITE" id="PS52019">
    <property type="entry name" value="PKS_MFAS_DH"/>
    <property type="match status" value="2"/>
</dbReference>
<dbReference type="SUPFAM" id="SSF52151">
    <property type="entry name" value="FabD/lysophospholipase-like"/>
    <property type="match status" value="3"/>
</dbReference>
<feature type="compositionally biased region" description="Low complexity" evidence="10">
    <location>
        <begin position="3364"/>
        <end position="3377"/>
    </location>
</feature>
<dbReference type="InterPro" id="IPR015083">
    <property type="entry name" value="NorB/c/GfsB-D-like_docking"/>
</dbReference>
<dbReference type="Pfam" id="PF00550">
    <property type="entry name" value="PP-binding"/>
    <property type="match status" value="3"/>
</dbReference>
<dbReference type="Pfam" id="PF14765">
    <property type="entry name" value="PS-DH"/>
    <property type="match status" value="2"/>
</dbReference>
<feature type="region of interest" description="N-terminal hotdog fold" evidence="9">
    <location>
        <begin position="2565"/>
        <end position="2690"/>
    </location>
</feature>
<keyword evidence="8" id="KW-0012">Acyltransferase</keyword>